<dbReference type="EC" id="5.3.1.6" evidence="4"/>
<dbReference type="GO" id="GO:0004751">
    <property type="term" value="F:ribose-5-phosphate isomerase activity"/>
    <property type="evidence" value="ECO:0007669"/>
    <property type="project" value="UniProtKB-EC"/>
</dbReference>
<comment type="catalytic activity">
    <reaction evidence="1">
        <text>aldehydo-D-ribose 5-phosphate = D-ribulose 5-phosphate</text>
        <dbReference type="Rhea" id="RHEA:14657"/>
        <dbReference type="ChEBI" id="CHEBI:58121"/>
        <dbReference type="ChEBI" id="CHEBI:58273"/>
        <dbReference type="EC" id="5.3.1.6"/>
    </reaction>
</comment>
<evidence type="ECO:0000256" key="2">
    <source>
        <dbReference type="ARBA" id="ARBA00004988"/>
    </source>
</evidence>
<comment type="caution">
    <text evidence="7">The sequence shown here is derived from an EMBL/GenBank/DDBJ whole genome shotgun (WGS) entry which is preliminary data.</text>
</comment>
<evidence type="ECO:0000256" key="6">
    <source>
        <dbReference type="ARBA" id="ARBA00029734"/>
    </source>
</evidence>
<protein>
    <recommendedName>
        <fullName evidence="4">ribose-5-phosphate isomerase</fullName>
        <ecNumber evidence="4">5.3.1.6</ecNumber>
    </recommendedName>
    <alternativeName>
        <fullName evidence="6">Phosphoriboisomerase</fullName>
    </alternativeName>
</protein>
<proteinExistence type="inferred from homology"/>
<accession>A0ABD2M1D1</accession>
<name>A0ABD2M1D1_9BILA</name>
<organism evidence="7 8">
    <name type="scientific">Heterodera trifolii</name>
    <dbReference type="NCBI Taxonomy" id="157864"/>
    <lineage>
        <taxon>Eukaryota</taxon>
        <taxon>Metazoa</taxon>
        <taxon>Ecdysozoa</taxon>
        <taxon>Nematoda</taxon>
        <taxon>Chromadorea</taxon>
        <taxon>Rhabditida</taxon>
        <taxon>Tylenchina</taxon>
        <taxon>Tylenchomorpha</taxon>
        <taxon>Tylenchoidea</taxon>
        <taxon>Heteroderidae</taxon>
        <taxon>Heteroderinae</taxon>
        <taxon>Heterodera</taxon>
    </lineage>
</organism>
<dbReference type="SUPFAM" id="SSF75445">
    <property type="entry name" value="D-ribose-5-phosphate isomerase (RpiA), lid domain"/>
    <property type="match status" value="1"/>
</dbReference>
<dbReference type="AlphaFoldDB" id="A0ABD2M1D1"/>
<dbReference type="SUPFAM" id="SSF100950">
    <property type="entry name" value="NagB/RpiA/CoA transferase-like"/>
    <property type="match status" value="1"/>
</dbReference>
<keyword evidence="8" id="KW-1185">Reference proteome</keyword>
<dbReference type="Gene3D" id="3.30.70.260">
    <property type="match status" value="1"/>
</dbReference>
<evidence type="ECO:0000313" key="8">
    <source>
        <dbReference type="Proteomes" id="UP001620626"/>
    </source>
</evidence>
<dbReference type="GO" id="GO:0044281">
    <property type="term" value="P:small molecule metabolic process"/>
    <property type="evidence" value="ECO:0007669"/>
    <property type="project" value="UniProtKB-ARBA"/>
</dbReference>
<evidence type="ECO:0000256" key="1">
    <source>
        <dbReference type="ARBA" id="ARBA00001713"/>
    </source>
</evidence>
<reference evidence="7 8" key="1">
    <citation type="submission" date="2024-10" db="EMBL/GenBank/DDBJ databases">
        <authorList>
            <person name="Kim D."/>
        </authorList>
    </citation>
    <scope>NUCLEOTIDE SEQUENCE [LARGE SCALE GENOMIC DNA]</scope>
    <source>
        <strain evidence="7">BH-2024</strain>
    </source>
</reference>
<dbReference type="InterPro" id="IPR037171">
    <property type="entry name" value="NagB/RpiA_transferase-like"/>
</dbReference>
<evidence type="ECO:0000313" key="7">
    <source>
        <dbReference type="EMBL" id="KAL3120309.1"/>
    </source>
</evidence>
<dbReference type="PANTHER" id="PTHR11934">
    <property type="entry name" value="RIBOSE-5-PHOSPHATE ISOMERASE"/>
    <property type="match status" value="1"/>
</dbReference>
<dbReference type="Pfam" id="PF06026">
    <property type="entry name" value="Rib_5-P_isom_A"/>
    <property type="match status" value="1"/>
</dbReference>
<dbReference type="Proteomes" id="UP001620626">
    <property type="component" value="Unassembled WGS sequence"/>
</dbReference>
<gene>
    <name evidence="7" type="ORF">niasHT_001122</name>
</gene>
<dbReference type="FunFam" id="3.40.50.1360:FF:000001">
    <property type="entry name" value="Ribose-5-phosphate isomerase A"/>
    <property type="match status" value="1"/>
</dbReference>
<evidence type="ECO:0000256" key="4">
    <source>
        <dbReference type="ARBA" id="ARBA00011959"/>
    </source>
</evidence>
<evidence type="ECO:0000256" key="5">
    <source>
        <dbReference type="ARBA" id="ARBA00023235"/>
    </source>
</evidence>
<dbReference type="Gene3D" id="3.40.50.1360">
    <property type="match status" value="1"/>
</dbReference>
<comment type="pathway">
    <text evidence="2">Carbohydrate degradation; pentose phosphate pathway; D-ribose 5-phosphate from D-ribulose 5-phosphate (non-oxidative stage): step 1/1.</text>
</comment>
<dbReference type="EMBL" id="JBICBT010000214">
    <property type="protein sequence ID" value="KAL3120309.1"/>
    <property type="molecule type" value="Genomic_DNA"/>
</dbReference>
<dbReference type="PANTHER" id="PTHR11934:SF0">
    <property type="entry name" value="RIBOSE-5-PHOSPHATE ISOMERASE"/>
    <property type="match status" value="1"/>
</dbReference>
<sequence length="267" mass="29351">MTKADGSEELNGIDRNGTDHSEFGFDDGFSAADRAKFAAARACGEAEVCSGMKLGVGSGTTMKFFIGWLRAQHQQKLLSDIRCVPTSVQTRHWLLAANLPVFSPDELDQLDLAIDGADEVDEQLNCIKGGGGCLLQEKIVQSCAKRFVVIGGLDKFSQRLGQSFQMVPIEIAPIGYVPVQRWIIEKYGGECQLRMFKCSPVLTENHNFIIDWKFPKSFASEATDWDAVNRAILTIPGVAETGLFIGITEKAYFATPEGQIRCVHPKK</sequence>
<dbReference type="InterPro" id="IPR004788">
    <property type="entry name" value="Ribose5P_isomerase_type_A"/>
</dbReference>
<evidence type="ECO:0000256" key="3">
    <source>
        <dbReference type="ARBA" id="ARBA00008088"/>
    </source>
</evidence>
<keyword evidence="5" id="KW-0413">Isomerase</keyword>
<dbReference type="CDD" id="cd01398">
    <property type="entry name" value="RPI_A"/>
    <property type="match status" value="1"/>
</dbReference>
<comment type="similarity">
    <text evidence="3">Belongs to the ribose 5-phosphate isomerase family.</text>
</comment>
<dbReference type="NCBIfam" id="TIGR00021">
    <property type="entry name" value="rpiA"/>
    <property type="match status" value="1"/>
</dbReference>